<organism evidence="1 2">
    <name type="scientific">Ahniella affigens</name>
    <dbReference type="NCBI Taxonomy" id="2021234"/>
    <lineage>
        <taxon>Bacteria</taxon>
        <taxon>Pseudomonadati</taxon>
        <taxon>Pseudomonadota</taxon>
        <taxon>Gammaproteobacteria</taxon>
        <taxon>Lysobacterales</taxon>
        <taxon>Rhodanobacteraceae</taxon>
        <taxon>Ahniella</taxon>
    </lineage>
</organism>
<dbReference type="Pfam" id="PF11066">
    <property type="entry name" value="DUF2867"/>
    <property type="match status" value="1"/>
</dbReference>
<dbReference type="KEGG" id="xba:C7S18_18350"/>
<dbReference type="AlphaFoldDB" id="A0A2P1PVY6"/>
<reference evidence="1 2" key="1">
    <citation type="submission" date="2018-03" db="EMBL/GenBank/DDBJ databases">
        <title>Ahniella affigens gen. nov., sp. nov., a gammaproteobacterium isolated from sandy soil near a stream.</title>
        <authorList>
            <person name="Ko Y."/>
            <person name="Kim J.-H."/>
        </authorList>
    </citation>
    <scope>NUCLEOTIDE SEQUENCE [LARGE SCALE GENOMIC DNA]</scope>
    <source>
        <strain evidence="1 2">D13</strain>
    </source>
</reference>
<proteinExistence type="predicted"/>
<sequence>MMSLTQELRTFPSVRLPAPDGGLPVEVSLIAQLDPGAGDALIASTAARQRGHQNYVDALDEPSARIGDTDFERGDVSSLYTFLVDRRGHPFHRHRGHRVFTAITGSGGTQLRFAMVDDAAWQADPSAFVRALRFVDLPPDCLFTVRFGGGTWHQFVPKPGTTGHPALFALSCHTNELGGELPESVKAQVLANAADIPSLTEVLPDAVTALLNDARFDLNRVPTTALALGHSSEHRQGRICAAVRRLIGPVRAWVSRLRGSRAWVASNGGGRAVQAHADMPADSLLHAQFVGAPVHADAFELRLAPRECEHRDAPTLLADVLNGFLEHRPLGVTRLMRLRNALVRPFGLRTSQLGCPVSSLLGKESCGVFAGLPVHQSQVADDGSLAEVVLGADDKHLAFRSVVRVERRADGGASVWLGTRVQTRNLFGVLYMNLIERVHRHYISPTMLRLAVAHAVDASPAPGAAKPAQPVWV</sequence>
<dbReference type="RefSeq" id="WP_106892936.1">
    <property type="nucleotide sequence ID" value="NZ_CP027860.1"/>
</dbReference>
<name>A0A2P1PVY6_9GAMM</name>
<reference evidence="1 2" key="2">
    <citation type="submission" date="2018-03" db="EMBL/GenBank/DDBJ databases">
        <authorList>
            <person name="Keele B.F."/>
        </authorList>
    </citation>
    <scope>NUCLEOTIDE SEQUENCE [LARGE SCALE GENOMIC DNA]</scope>
    <source>
        <strain evidence="1 2">D13</strain>
    </source>
</reference>
<protein>
    <submittedName>
        <fullName evidence="1">DUF2867 domain-containing protein</fullName>
    </submittedName>
</protein>
<dbReference type="EMBL" id="CP027860">
    <property type="protein sequence ID" value="AVP99017.1"/>
    <property type="molecule type" value="Genomic_DNA"/>
</dbReference>
<dbReference type="OrthoDB" id="7058586at2"/>
<keyword evidence="2" id="KW-1185">Reference proteome</keyword>
<gene>
    <name evidence="1" type="ORF">C7S18_18350</name>
</gene>
<evidence type="ECO:0000313" key="1">
    <source>
        <dbReference type="EMBL" id="AVP99017.1"/>
    </source>
</evidence>
<dbReference type="Proteomes" id="UP000241074">
    <property type="component" value="Chromosome"/>
</dbReference>
<accession>A0A2P1PVY6</accession>
<evidence type="ECO:0000313" key="2">
    <source>
        <dbReference type="Proteomes" id="UP000241074"/>
    </source>
</evidence>
<dbReference type="InterPro" id="IPR021295">
    <property type="entry name" value="DUF2867"/>
</dbReference>